<dbReference type="EMBL" id="NAJL01000089">
    <property type="protein sequence ID" value="TKA21994.1"/>
    <property type="molecule type" value="Genomic_DNA"/>
</dbReference>
<evidence type="ECO:0000313" key="2">
    <source>
        <dbReference type="Proteomes" id="UP000308549"/>
    </source>
</evidence>
<dbReference type="Proteomes" id="UP000308549">
    <property type="component" value="Unassembled WGS sequence"/>
</dbReference>
<protein>
    <submittedName>
        <fullName evidence="1">Uncharacterized protein</fullName>
    </submittedName>
</protein>
<name>A0A4U0TJL1_9PEZI</name>
<gene>
    <name evidence="1" type="ORF">B0A50_08492</name>
</gene>
<dbReference type="OrthoDB" id="1274115at2759"/>
<dbReference type="AlphaFoldDB" id="A0A4U0TJL1"/>
<proteinExistence type="predicted"/>
<sequence>MDPVIEKPYTLPSDATWLRSSSGIGRALAELIARQPNMRSIATARTPAILSYLPTNSPNILKLALDVTNP</sequence>
<comment type="caution">
    <text evidence="1">The sequence shown here is derived from an EMBL/GenBank/DDBJ whole genome shotgun (WGS) entry which is preliminary data.</text>
</comment>
<organism evidence="1 2">
    <name type="scientific">Salinomyces thailandicus</name>
    <dbReference type="NCBI Taxonomy" id="706561"/>
    <lineage>
        <taxon>Eukaryota</taxon>
        <taxon>Fungi</taxon>
        <taxon>Dikarya</taxon>
        <taxon>Ascomycota</taxon>
        <taxon>Pezizomycotina</taxon>
        <taxon>Dothideomycetes</taxon>
        <taxon>Dothideomycetidae</taxon>
        <taxon>Mycosphaerellales</taxon>
        <taxon>Teratosphaeriaceae</taxon>
        <taxon>Salinomyces</taxon>
    </lineage>
</organism>
<accession>A0A4U0TJL1</accession>
<keyword evidence="2" id="KW-1185">Reference proteome</keyword>
<reference evidence="1 2" key="1">
    <citation type="submission" date="2017-03" db="EMBL/GenBank/DDBJ databases">
        <title>Genomes of endolithic fungi from Antarctica.</title>
        <authorList>
            <person name="Coleine C."/>
            <person name="Masonjones S."/>
            <person name="Stajich J.E."/>
        </authorList>
    </citation>
    <scope>NUCLEOTIDE SEQUENCE [LARGE SCALE GENOMIC DNA]</scope>
    <source>
        <strain evidence="1 2">CCFEE 6315</strain>
    </source>
</reference>
<evidence type="ECO:0000313" key="1">
    <source>
        <dbReference type="EMBL" id="TKA21994.1"/>
    </source>
</evidence>